<evidence type="ECO:0000313" key="1">
    <source>
        <dbReference type="EMBL" id="SFC62076.1"/>
    </source>
</evidence>
<accession>A0A1I1KMI6</accession>
<dbReference type="STRING" id="662367.SAMN05216167_1027"/>
<dbReference type="PROSITE" id="PS51257">
    <property type="entry name" value="PROKAR_LIPOPROTEIN"/>
    <property type="match status" value="1"/>
</dbReference>
<dbReference type="EMBL" id="FOLQ01000002">
    <property type="protein sequence ID" value="SFC62076.1"/>
    <property type="molecule type" value="Genomic_DNA"/>
</dbReference>
<evidence type="ECO:0000313" key="2">
    <source>
        <dbReference type="Proteomes" id="UP000198598"/>
    </source>
</evidence>
<name>A0A1I1KMI6_9BACT</name>
<dbReference type="OrthoDB" id="1467525at2"/>
<dbReference type="AlphaFoldDB" id="A0A1I1KMI6"/>
<dbReference type="RefSeq" id="WP_093823701.1">
    <property type="nucleotide sequence ID" value="NZ_FOLQ01000002.1"/>
</dbReference>
<proteinExistence type="predicted"/>
<organism evidence="1 2">
    <name type="scientific">Spirosoma endophyticum</name>
    <dbReference type="NCBI Taxonomy" id="662367"/>
    <lineage>
        <taxon>Bacteria</taxon>
        <taxon>Pseudomonadati</taxon>
        <taxon>Bacteroidota</taxon>
        <taxon>Cytophagia</taxon>
        <taxon>Cytophagales</taxon>
        <taxon>Cytophagaceae</taxon>
        <taxon>Spirosoma</taxon>
    </lineage>
</organism>
<protein>
    <submittedName>
        <fullName evidence="1">Uncharacterized protein</fullName>
    </submittedName>
</protein>
<sequence>MIVYTRLYSAIVLLISVIIVGGCQTNNDPAPNDTAYFPLEIGDYWVYQVTQANYAIASPVINTSYQLQEKIASSYTQNGQLFFLVEESIKKTEQAGWQLNGIHTVYKNLTEVVSQEHNVPVVKMVFPISAATSWNINAYNANPDTLLKYQDNGKAFAVGKLNFNQTISVVGPNDSTLVNQEKYRQIYAQNVGLIYQENVSLAYCQSSADCIGKAIIESGTRKKIELLASNRLP</sequence>
<dbReference type="Proteomes" id="UP000198598">
    <property type="component" value="Unassembled WGS sequence"/>
</dbReference>
<reference evidence="1 2" key="1">
    <citation type="submission" date="2016-10" db="EMBL/GenBank/DDBJ databases">
        <authorList>
            <person name="de Groot N.N."/>
        </authorList>
    </citation>
    <scope>NUCLEOTIDE SEQUENCE [LARGE SCALE GENOMIC DNA]</scope>
    <source>
        <strain evidence="1 2">DSM 26130</strain>
    </source>
</reference>
<gene>
    <name evidence="1" type="ORF">SAMN05216167_1027</name>
</gene>
<keyword evidence="2" id="KW-1185">Reference proteome</keyword>